<feature type="signal peptide" evidence="2">
    <location>
        <begin position="1"/>
        <end position="18"/>
    </location>
</feature>
<evidence type="ECO:0000313" key="4">
    <source>
        <dbReference type="Proteomes" id="UP000570595"/>
    </source>
</evidence>
<feature type="chain" id="PRO_5029629206" evidence="2">
    <location>
        <begin position="19"/>
        <end position="1431"/>
    </location>
</feature>
<comment type="caution">
    <text evidence="3">The sequence shown here is derived from an EMBL/GenBank/DDBJ whole genome shotgun (WGS) entry which is preliminary data.</text>
</comment>
<evidence type="ECO:0000256" key="1">
    <source>
        <dbReference type="SAM" id="MobiDB-lite"/>
    </source>
</evidence>
<dbReference type="OrthoDB" id="10376414at2759"/>
<name>A0A7J6LQM3_PEROL</name>
<proteinExistence type="predicted"/>
<reference evidence="3 4" key="1">
    <citation type="submission" date="2020-04" db="EMBL/GenBank/DDBJ databases">
        <title>Perkinsus olseni comparative genomics.</title>
        <authorList>
            <person name="Bogema D.R."/>
        </authorList>
    </citation>
    <scope>NUCLEOTIDE SEQUENCE [LARGE SCALE GENOMIC DNA]</scope>
    <source>
        <strain evidence="3">ATCC PRA-179</strain>
    </source>
</reference>
<dbReference type="EMBL" id="JABAHT010000195">
    <property type="protein sequence ID" value="KAF4661527.1"/>
    <property type="molecule type" value="Genomic_DNA"/>
</dbReference>
<evidence type="ECO:0000256" key="2">
    <source>
        <dbReference type="SAM" id="SignalP"/>
    </source>
</evidence>
<evidence type="ECO:0000313" key="3">
    <source>
        <dbReference type="EMBL" id="KAF4661527.1"/>
    </source>
</evidence>
<organism evidence="3 4">
    <name type="scientific">Perkinsus olseni</name>
    <name type="common">Perkinsus atlanticus</name>
    <dbReference type="NCBI Taxonomy" id="32597"/>
    <lineage>
        <taxon>Eukaryota</taxon>
        <taxon>Sar</taxon>
        <taxon>Alveolata</taxon>
        <taxon>Perkinsozoa</taxon>
        <taxon>Perkinsea</taxon>
        <taxon>Perkinsida</taxon>
        <taxon>Perkinsidae</taxon>
        <taxon>Perkinsus</taxon>
    </lineage>
</organism>
<feature type="region of interest" description="Disordered" evidence="1">
    <location>
        <begin position="439"/>
        <end position="469"/>
    </location>
</feature>
<dbReference type="Proteomes" id="UP000570595">
    <property type="component" value="Unassembled WGS sequence"/>
</dbReference>
<accession>A0A7J6LQM3</accession>
<protein>
    <submittedName>
        <fullName evidence="3">Uncharacterized protein</fullName>
    </submittedName>
</protein>
<feature type="region of interest" description="Disordered" evidence="1">
    <location>
        <begin position="342"/>
        <end position="369"/>
    </location>
</feature>
<gene>
    <name evidence="3" type="ORF">FOZ61_003128</name>
</gene>
<keyword evidence="2" id="KW-0732">Signal</keyword>
<sequence>MYWTTALLLLLLPQSVSSGAAYEDDSERYTAFPMRKKPSKKKQQSPLDIAVPVQRQRAPSNYLSTGSECRIYHWSQYPKREVYELSIKPNVTSGQDDAKVYYTSEDGSLKGVVVRGLNSTDYCGQHLLSTMEAYATRALRPDNSAGTAESIYQQLKPKAQRQVYSEFKELWDERTIDGSTTSVTKHVLVSYIDRKMRDRGPSKAGLKCTFGVGAEDRSEPMLTLGIATDFSLHSISSPALSGIPDLEGHVHALSLLPPATGVSGIPDPSYDDSPRRVTDTLCEQAFVEYLMTFRAYRAAGPTEPLTVNVRNDIIGDGGLFEVRRTSKMAAVLRDIERHLLRKIKPTSSPETTEEPPPVPPRPGRRGANNNLALLSCTHQQTELPQLSPFNIAVEMIHDKALGYDIVPPAAFLDAPLWIVSPYTPRYVFSAAAYENVDIKQSASSKERTSSRKQPPPDASLSSSQGQRAPTHLLSEGAKCRVYSWSQDPKEEVYELSVEPNPNTGKNEAKIYHSSDRKCEKGRVERNLPPKVDCYHYLLSAMENEVPRYIFPRDTNQSEAIYQHLKPKIHRELKSDFAHLWRTSVTTIGRTKSLVLPDNSLLKYVLVTYVERQMWNEPPKAGLLCSFGVQEDVTSRQMLRLAIARDFTTLNSERTEFAELPDLKARVDALRELWPATGDSGIPDPSSNASPRRVTDALCKQAFVEYLMAFRAFRDDKTVVASPCAAGCKGEILGRHGMFSLRKGSKAADELKRIERYLLGRASPRASSRTTEVIEPSGTLDWVLKPDSNGMVVSGHPPEANTRRPIGSPQYLPTLPVMYWTAALLLPLLPQSVSSTAAYEDREYAPFPTRKPAEVQRSRLKMPVPLPDQRPLSTHLSTGSKCRVYSWSPFPWNEVYELSVKTNTTSQADDVKAYYFSDYSSSKGIIFQNLSSSTDCYQYLLNGMYEGSRHIVSRRRDVDESIYRHLKGKLIRRLESEFKDLWENNSTTNDGARSLLLPDESFMRHLLVTYIKRKMKNQERPEAPLQCTFSVEDNSAVRKPTPLTLGIAMDFTLHSVRSHALKKLGSLDKYIRPLKELWPATGVSGIPDPSSDASPKEVTDTLCKQAFIEFLMAFRASRTEERDAASPCAADGCKKDIAGEGGWFTIREGSAVAEVVKTIEAYIYSEHLQRGICYPPEGLACQTPAELHGLPKSLLALGPLLQPQGFKCRVFHAFTTAGGFDVVYELSLRGRNVKLYYSVNKGDTDLTRKILLTESLERSGMPDDLPKSQPSDCKATMREVLKYAWNYASGRFRPKEGGALNESSVQQEFSWQLELDSNDKWISFGGKNSYAMPSSLGSDVLTKFAKKVIPEGNEPVELPFRLETLRYLEMEGKDLSMVLNREFTIHHISLPGMSTPWEGMLAAIGHLSQLKKTFYKDKPRRSKDIFRVAYGN</sequence>